<comment type="caution">
    <text evidence="2">The sequence shown here is derived from an EMBL/GenBank/DDBJ whole genome shotgun (WGS) entry which is preliminary data.</text>
</comment>
<gene>
    <name evidence="2" type="ORF">US31_C0008G0010</name>
</gene>
<name>A0A0G0FKB2_9BACT</name>
<dbReference type="Pfam" id="PF02698">
    <property type="entry name" value="DUF218"/>
    <property type="match status" value="1"/>
</dbReference>
<proteinExistence type="predicted"/>
<accession>A0A0G0FKB2</accession>
<dbReference type="InterPro" id="IPR003848">
    <property type="entry name" value="DUF218"/>
</dbReference>
<dbReference type="Proteomes" id="UP000034508">
    <property type="component" value="Unassembled WGS sequence"/>
</dbReference>
<organism evidence="2 3">
    <name type="scientific">Berkelbacteria bacterium GW2011_GWA1_36_9</name>
    <dbReference type="NCBI Taxonomy" id="1618331"/>
    <lineage>
        <taxon>Bacteria</taxon>
        <taxon>Candidatus Berkelbacteria</taxon>
    </lineage>
</organism>
<feature type="domain" description="DUF218" evidence="1">
    <location>
        <begin position="32"/>
        <end position="139"/>
    </location>
</feature>
<reference evidence="2 3" key="1">
    <citation type="journal article" date="2015" name="Nature">
        <title>rRNA introns, odd ribosomes, and small enigmatic genomes across a large radiation of phyla.</title>
        <authorList>
            <person name="Brown C.T."/>
            <person name="Hug L.A."/>
            <person name="Thomas B.C."/>
            <person name="Sharon I."/>
            <person name="Castelle C.J."/>
            <person name="Singh A."/>
            <person name="Wilkins M.J."/>
            <person name="Williams K.H."/>
            <person name="Banfield J.F."/>
        </authorList>
    </citation>
    <scope>NUCLEOTIDE SEQUENCE [LARGE SCALE GENOMIC DNA]</scope>
</reference>
<evidence type="ECO:0000259" key="1">
    <source>
        <dbReference type="Pfam" id="PF02698"/>
    </source>
</evidence>
<protein>
    <recommendedName>
        <fullName evidence="1">DUF218 domain-containing protein</fullName>
    </recommendedName>
</protein>
<evidence type="ECO:0000313" key="2">
    <source>
        <dbReference type="EMBL" id="KKQ18167.1"/>
    </source>
</evidence>
<evidence type="ECO:0000313" key="3">
    <source>
        <dbReference type="Proteomes" id="UP000034508"/>
    </source>
</evidence>
<dbReference type="EMBL" id="LBSM01000008">
    <property type="protein sequence ID" value="KKQ18167.1"/>
    <property type="molecule type" value="Genomic_DNA"/>
</dbReference>
<dbReference type="AlphaFoldDB" id="A0A0G0FKB2"/>
<sequence length="180" mass="21124">MRYSEKEIKDKLKKEFTALDRKSRNLGKNVPAMVVLAAEETSVRGENKERIDEGIKIVNKLRNNPILLYLGTQRHNLKAKSYLDAKNVQFDLISSHFPANTKNQIVDLKNYLEKHQVSSVIIVSHIYHIPRIKRYCKMLIPKINITFWKIGKMKDYKRQVNEEIEKIIEYSKKGDLPLFP</sequence>